<dbReference type="GO" id="GO:0003677">
    <property type="term" value="F:DNA binding"/>
    <property type="evidence" value="ECO:0007669"/>
    <property type="project" value="UniProtKB-KW"/>
</dbReference>
<dbReference type="InterPro" id="IPR008920">
    <property type="entry name" value="TF_FadR/GntR_C"/>
</dbReference>
<evidence type="ECO:0000256" key="3">
    <source>
        <dbReference type="ARBA" id="ARBA00023163"/>
    </source>
</evidence>
<evidence type="ECO:0000259" key="5">
    <source>
        <dbReference type="PROSITE" id="PS50949"/>
    </source>
</evidence>
<dbReference type="InterPro" id="IPR036388">
    <property type="entry name" value="WH-like_DNA-bd_sf"/>
</dbReference>
<dbReference type="EMBL" id="QNRK01000001">
    <property type="protein sequence ID" value="RBP18104.1"/>
    <property type="molecule type" value="Genomic_DNA"/>
</dbReference>
<gene>
    <name evidence="6" type="ORF">DFR50_10146</name>
</gene>
<dbReference type="Gene3D" id="1.20.120.530">
    <property type="entry name" value="GntR ligand-binding domain-like"/>
    <property type="match status" value="1"/>
</dbReference>
<dbReference type="PROSITE" id="PS50949">
    <property type="entry name" value="HTH_GNTR"/>
    <property type="match status" value="1"/>
</dbReference>
<dbReference type="PANTHER" id="PTHR43537">
    <property type="entry name" value="TRANSCRIPTIONAL REGULATOR, GNTR FAMILY"/>
    <property type="match status" value="1"/>
</dbReference>
<comment type="caution">
    <text evidence="6">The sequence shown here is derived from an EMBL/GenBank/DDBJ whole genome shotgun (WGS) entry which is preliminary data.</text>
</comment>
<dbReference type="InterPro" id="IPR036390">
    <property type="entry name" value="WH_DNA-bd_sf"/>
</dbReference>
<dbReference type="PANTHER" id="PTHR43537:SF54">
    <property type="entry name" value="TRANSCRIPTIONAL REGULATOR, GNTR FAMILY"/>
    <property type="match status" value="1"/>
</dbReference>
<dbReference type="SUPFAM" id="SSF46785">
    <property type="entry name" value="Winged helix' DNA-binding domain"/>
    <property type="match status" value="1"/>
</dbReference>
<dbReference type="GO" id="GO:0003700">
    <property type="term" value="F:DNA-binding transcription factor activity"/>
    <property type="evidence" value="ECO:0007669"/>
    <property type="project" value="InterPro"/>
</dbReference>
<accession>A0A366FTU4</accession>
<dbReference type="InterPro" id="IPR000524">
    <property type="entry name" value="Tscrpt_reg_HTH_GntR"/>
</dbReference>
<dbReference type="OrthoDB" id="5450856at2"/>
<keyword evidence="2" id="KW-0238">DNA-binding</keyword>
<protein>
    <submittedName>
        <fullName evidence="6">GntR family transcriptional regulator</fullName>
    </submittedName>
</protein>
<dbReference type="AlphaFoldDB" id="A0A366FTU4"/>
<keyword evidence="7" id="KW-1185">Reference proteome</keyword>
<evidence type="ECO:0000313" key="6">
    <source>
        <dbReference type="EMBL" id="RBP18104.1"/>
    </source>
</evidence>
<sequence>MLEGVEPLSRSEGSLAEELVRRIEALILERRAEGNTRLGSKEELRQTFQVAHGTMNEAMRVLETRGLVELRRGPQGGVFVAPPSIFLRLSNVFLGFRKNSESIQDCLAVRDQLEVLTAVEAAKTAPSRPDDVKELYRLFDRMAETVDEPQVTLTWNWELHRCISRMGANKILSGIYLTLLDYIEQELDEVAAVPSPGRSQRILKMHRDIIDAIASGDVERTAAATRYHPLPPEEGSPAEPGPSKRYDRKAREP</sequence>
<evidence type="ECO:0000256" key="4">
    <source>
        <dbReference type="SAM" id="MobiDB-lite"/>
    </source>
</evidence>
<evidence type="ECO:0000256" key="1">
    <source>
        <dbReference type="ARBA" id="ARBA00023015"/>
    </source>
</evidence>
<proteinExistence type="predicted"/>
<keyword evidence="1" id="KW-0805">Transcription regulation</keyword>
<dbReference type="Pfam" id="PF00392">
    <property type="entry name" value="GntR"/>
    <property type="match status" value="1"/>
</dbReference>
<dbReference type="RefSeq" id="WP_113887180.1">
    <property type="nucleotide sequence ID" value="NZ_QNRK01000001.1"/>
</dbReference>
<evidence type="ECO:0000313" key="7">
    <source>
        <dbReference type="Proteomes" id="UP000253529"/>
    </source>
</evidence>
<organism evidence="6 7">
    <name type="scientific">Roseiarcus fermentans</name>
    <dbReference type="NCBI Taxonomy" id="1473586"/>
    <lineage>
        <taxon>Bacteria</taxon>
        <taxon>Pseudomonadati</taxon>
        <taxon>Pseudomonadota</taxon>
        <taxon>Alphaproteobacteria</taxon>
        <taxon>Hyphomicrobiales</taxon>
        <taxon>Roseiarcaceae</taxon>
        <taxon>Roseiarcus</taxon>
    </lineage>
</organism>
<feature type="region of interest" description="Disordered" evidence="4">
    <location>
        <begin position="222"/>
        <end position="253"/>
    </location>
</feature>
<keyword evidence="3" id="KW-0804">Transcription</keyword>
<dbReference type="Proteomes" id="UP000253529">
    <property type="component" value="Unassembled WGS sequence"/>
</dbReference>
<dbReference type="Gene3D" id="1.10.10.10">
    <property type="entry name" value="Winged helix-like DNA-binding domain superfamily/Winged helix DNA-binding domain"/>
    <property type="match status" value="1"/>
</dbReference>
<evidence type="ECO:0000256" key="2">
    <source>
        <dbReference type="ARBA" id="ARBA00023125"/>
    </source>
</evidence>
<dbReference type="SMART" id="SM00895">
    <property type="entry name" value="FCD"/>
    <property type="match status" value="1"/>
</dbReference>
<dbReference type="Pfam" id="PF07729">
    <property type="entry name" value="FCD"/>
    <property type="match status" value="1"/>
</dbReference>
<reference evidence="6 7" key="1">
    <citation type="submission" date="2018-06" db="EMBL/GenBank/DDBJ databases">
        <title>Genomic Encyclopedia of Type Strains, Phase IV (KMG-IV): sequencing the most valuable type-strain genomes for metagenomic binning, comparative biology and taxonomic classification.</title>
        <authorList>
            <person name="Goeker M."/>
        </authorList>
    </citation>
    <scope>NUCLEOTIDE SEQUENCE [LARGE SCALE GENOMIC DNA]</scope>
    <source>
        <strain evidence="6 7">DSM 24875</strain>
    </source>
</reference>
<dbReference type="SUPFAM" id="SSF48008">
    <property type="entry name" value="GntR ligand-binding domain-like"/>
    <property type="match status" value="1"/>
</dbReference>
<feature type="compositionally biased region" description="Basic and acidic residues" evidence="4">
    <location>
        <begin position="242"/>
        <end position="253"/>
    </location>
</feature>
<dbReference type="InterPro" id="IPR011711">
    <property type="entry name" value="GntR_C"/>
</dbReference>
<feature type="domain" description="HTH gntR-type" evidence="5">
    <location>
        <begin position="13"/>
        <end position="83"/>
    </location>
</feature>
<name>A0A366FTU4_9HYPH</name>